<feature type="compositionally biased region" description="Basic and acidic residues" evidence="1">
    <location>
        <begin position="135"/>
        <end position="147"/>
    </location>
</feature>
<comment type="caution">
    <text evidence="2">The sequence shown here is derived from an EMBL/GenBank/DDBJ whole genome shotgun (WGS) entry which is preliminary data.</text>
</comment>
<evidence type="ECO:0000256" key="1">
    <source>
        <dbReference type="SAM" id="MobiDB-lite"/>
    </source>
</evidence>
<evidence type="ECO:0000313" key="3">
    <source>
        <dbReference type="Proteomes" id="UP000736335"/>
    </source>
</evidence>
<evidence type="ECO:0000313" key="2">
    <source>
        <dbReference type="EMBL" id="KAF9787745.1"/>
    </source>
</evidence>
<reference evidence="2" key="2">
    <citation type="submission" date="2020-11" db="EMBL/GenBank/DDBJ databases">
        <authorList>
            <consortium name="DOE Joint Genome Institute"/>
            <person name="Kuo A."/>
            <person name="Miyauchi S."/>
            <person name="Kiss E."/>
            <person name="Drula E."/>
            <person name="Kohler A."/>
            <person name="Sanchez-Garcia M."/>
            <person name="Andreopoulos B."/>
            <person name="Barry K.W."/>
            <person name="Bonito G."/>
            <person name="Buee M."/>
            <person name="Carver A."/>
            <person name="Chen C."/>
            <person name="Cichocki N."/>
            <person name="Clum A."/>
            <person name="Culley D."/>
            <person name="Crous P.W."/>
            <person name="Fauchery L."/>
            <person name="Girlanda M."/>
            <person name="Hayes R."/>
            <person name="Keri Z."/>
            <person name="Labutti K."/>
            <person name="Lipzen A."/>
            <person name="Lombard V."/>
            <person name="Magnuson J."/>
            <person name="Maillard F."/>
            <person name="Morin E."/>
            <person name="Murat C."/>
            <person name="Nolan M."/>
            <person name="Ohm R."/>
            <person name="Pangilinan J."/>
            <person name="Pereira M."/>
            <person name="Perotto S."/>
            <person name="Peter M."/>
            <person name="Riley R."/>
            <person name="Sitrit Y."/>
            <person name="Stielow B."/>
            <person name="Szollosi G."/>
            <person name="Zifcakova L."/>
            <person name="Stursova M."/>
            <person name="Spatafora J.W."/>
            <person name="Tedersoo L."/>
            <person name="Vaario L.-M."/>
            <person name="Yamada A."/>
            <person name="Yan M."/>
            <person name="Wang P."/>
            <person name="Xu J."/>
            <person name="Bruns T."/>
            <person name="Baldrian P."/>
            <person name="Vilgalys R."/>
            <person name="Henrissat B."/>
            <person name="Grigoriev I.V."/>
            <person name="Hibbett D."/>
            <person name="Nagy L.G."/>
            <person name="Martin F.M."/>
        </authorList>
    </citation>
    <scope>NUCLEOTIDE SEQUENCE</scope>
    <source>
        <strain evidence="2">UH-Tt-Lm1</strain>
    </source>
</reference>
<dbReference type="OrthoDB" id="5876637at2759"/>
<accession>A0A9P6L977</accession>
<dbReference type="EMBL" id="WIUZ02000004">
    <property type="protein sequence ID" value="KAF9787745.1"/>
    <property type="molecule type" value="Genomic_DNA"/>
</dbReference>
<proteinExistence type="predicted"/>
<feature type="region of interest" description="Disordered" evidence="1">
    <location>
        <begin position="54"/>
        <end position="208"/>
    </location>
</feature>
<gene>
    <name evidence="2" type="ORF">BJ322DRAFT_575835</name>
</gene>
<sequence>MPHKRAKRSVREKERAERTTDQAPSQASRNLREESIPKSIARVLNASQIRSEWKQSLGKRKREQGNTEAVSQRRSQKKSRIKGSDAGAASEDLRLSQMRIQPGESLAHFNKRVEDNMRPLVKSAVQSSSAHMRKLAKDAPKTTDRKSQKPLNSSDPLSSTKMKQLRSGTKPDPDPAQDRNQSGKPSVDFAKASTSTPKSVNDIVQAPPQIKHLPRNAKKILATSGKGKKSDAVVSMVQKAMMEAERENAIQRYRELKERRLKEHHNIINADS</sequence>
<name>A0A9P6L977_9AGAM</name>
<organism evidence="2 3">
    <name type="scientific">Thelephora terrestris</name>
    <dbReference type="NCBI Taxonomy" id="56493"/>
    <lineage>
        <taxon>Eukaryota</taxon>
        <taxon>Fungi</taxon>
        <taxon>Dikarya</taxon>
        <taxon>Basidiomycota</taxon>
        <taxon>Agaricomycotina</taxon>
        <taxon>Agaricomycetes</taxon>
        <taxon>Thelephorales</taxon>
        <taxon>Thelephoraceae</taxon>
        <taxon>Thelephora</taxon>
    </lineage>
</organism>
<feature type="compositionally biased region" description="Basic and acidic residues" evidence="1">
    <location>
        <begin position="9"/>
        <end position="20"/>
    </location>
</feature>
<keyword evidence="3" id="KW-1185">Reference proteome</keyword>
<feature type="region of interest" description="Disordered" evidence="1">
    <location>
        <begin position="1"/>
        <end position="39"/>
    </location>
</feature>
<reference evidence="2" key="1">
    <citation type="journal article" date="2020" name="Nat. Commun.">
        <title>Large-scale genome sequencing of mycorrhizal fungi provides insights into the early evolution of symbiotic traits.</title>
        <authorList>
            <person name="Miyauchi S."/>
            <person name="Kiss E."/>
            <person name="Kuo A."/>
            <person name="Drula E."/>
            <person name="Kohler A."/>
            <person name="Sanchez-Garcia M."/>
            <person name="Morin E."/>
            <person name="Andreopoulos B."/>
            <person name="Barry K.W."/>
            <person name="Bonito G."/>
            <person name="Buee M."/>
            <person name="Carver A."/>
            <person name="Chen C."/>
            <person name="Cichocki N."/>
            <person name="Clum A."/>
            <person name="Culley D."/>
            <person name="Crous P.W."/>
            <person name="Fauchery L."/>
            <person name="Girlanda M."/>
            <person name="Hayes R.D."/>
            <person name="Keri Z."/>
            <person name="LaButti K."/>
            <person name="Lipzen A."/>
            <person name="Lombard V."/>
            <person name="Magnuson J."/>
            <person name="Maillard F."/>
            <person name="Murat C."/>
            <person name="Nolan M."/>
            <person name="Ohm R.A."/>
            <person name="Pangilinan J."/>
            <person name="Pereira M.F."/>
            <person name="Perotto S."/>
            <person name="Peter M."/>
            <person name="Pfister S."/>
            <person name="Riley R."/>
            <person name="Sitrit Y."/>
            <person name="Stielow J.B."/>
            <person name="Szollosi G."/>
            <person name="Zifcakova L."/>
            <person name="Stursova M."/>
            <person name="Spatafora J.W."/>
            <person name="Tedersoo L."/>
            <person name="Vaario L.M."/>
            <person name="Yamada A."/>
            <person name="Yan M."/>
            <person name="Wang P."/>
            <person name="Xu J."/>
            <person name="Bruns T."/>
            <person name="Baldrian P."/>
            <person name="Vilgalys R."/>
            <person name="Dunand C."/>
            <person name="Henrissat B."/>
            <person name="Grigoriev I.V."/>
            <person name="Hibbett D."/>
            <person name="Nagy L.G."/>
            <person name="Martin F.M."/>
        </authorList>
    </citation>
    <scope>NUCLEOTIDE SEQUENCE</scope>
    <source>
        <strain evidence="2">UH-Tt-Lm1</strain>
    </source>
</reference>
<protein>
    <submittedName>
        <fullName evidence="2">Uncharacterized protein</fullName>
    </submittedName>
</protein>
<dbReference type="AlphaFoldDB" id="A0A9P6L977"/>
<dbReference type="Proteomes" id="UP000736335">
    <property type="component" value="Unassembled WGS sequence"/>
</dbReference>
<feature type="compositionally biased region" description="Polar residues" evidence="1">
    <location>
        <begin position="149"/>
        <end position="162"/>
    </location>
</feature>